<dbReference type="InterPro" id="IPR000595">
    <property type="entry name" value="cNMP-bd_dom"/>
</dbReference>
<evidence type="ECO:0000313" key="2">
    <source>
        <dbReference type="EMBL" id="KZS40440.1"/>
    </source>
</evidence>
<dbReference type="Proteomes" id="UP000076715">
    <property type="component" value="Unassembled WGS sequence"/>
</dbReference>
<dbReference type="EMBL" id="LQRT01000013">
    <property type="protein sequence ID" value="KZS40440.1"/>
    <property type="molecule type" value="Genomic_DNA"/>
</dbReference>
<dbReference type="PROSITE" id="PS50042">
    <property type="entry name" value="CNMP_BINDING_3"/>
    <property type="match status" value="1"/>
</dbReference>
<reference evidence="2 3" key="1">
    <citation type="submission" date="2016-01" db="EMBL/GenBank/DDBJ databases">
        <title>The draft genome sequence of Aquimarina sp. RZW4-3-2.</title>
        <authorList>
            <person name="Wang Y."/>
        </authorList>
    </citation>
    <scope>NUCLEOTIDE SEQUENCE [LARGE SCALE GENOMIC DNA]</scope>
    <source>
        <strain evidence="2 3">RZW4-3-2</strain>
    </source>
</reference>
<dbReference type="CDD" id="cd00038">
    <property type="entry name" value="CAP_ED"/>
    <property type="match status" value="1"/>
</dbReference>
<dbReference type="AlphaFoldDB" id="A0A163ACH5"/>
<keyword evidence="3" id="KW-1185">Reference proteome</keyword>
<dbReference type="OrthoDB" id="1092431at2"/>
<organism evidence="2 3">
    <name type="scientific">Aquimarina aggregata</name>
    <dbReference type="NCBI Taxonomy" id="1642818"/>
    <lineage>
        <taxon>Bacteria</taxon>
        <taxon>Pseudomonadati</taxon>
        <taxon>Bacteroidota</taxon>
        <taxon>Flavobacteriia</taxon>
        <taxon>Flavobacteriales</taxon>
        <taxon>Flavobacteriaceae</taxon>
        <taxon>Aquimarina</taxon>
    </lineage>
</organism>
<evidence type="ECO:0000259" key="1">
    <source>
        <dbReference type="PROSITE" id="PS50042"/>
    </source>
</evidence>
<dbReference type="STRING" id="1642818.AWE51_05675"/>
<name>A0A163ACH5_9FLAO</name>
<dbReference type="InterPro" id="IPR018490">
    <property type="entry name" value="cNMP-bd_dom_sf"/>
</dbReference>
<evidence type="ECO:0000313" key="3">
    <source>
        <dbReference type="Proteomes" id="UP000076715"/>
    </source>
</evidence>
<dbReference type="InterPro" id="IPR014710">
    <property type="entry name" value="RmlC-like_jellyroll"/>
</dbReference>
<comment type="caution">
    <text evidence="2">The sequence shown here is derived from an EMBL/GenBank/DDBJ whole genome shotgun (WGS) entry which is preliminary data.</text>
</comment>
<dbReference type="SUPFAM" id="SSF51206">
    <property type="entry name" value="cAMP-binding domain-like"/>
    <property type="match status" value="1"/>
</dbReference>
<feature type="domain" description="Cyclic nucleotide-binding" evidence="1">
    <location>
        <begin position="19"/>
        <end position="123"/>
    </location>
</feature>
<dbReference type="RefSeq" id="WP_066313979.1">
    <property type="nucleotide sequence ID" value="NZ_LQRT01000013.1"/>
</dbReference>
<protein>
    <recommendedName>
        <fullName evidence="1">Cyclic nucleotide-binding domain-containing protein</fullName>
    </recommendedName>
</protein>
<gene>
    <name evidence="2" type="ORF">AWE51_05675</name>
</gene>
<dbReference type="Pfam" id="PF00027">
    <property type="entry name" value="cNMP_binding"/>
    <property type="match status" value="1"/>
</dbReference>
<dbReference type="Gene3D" id="2.60.120.10">
    <property type="entry name" value="Jelly Rolls"/>
    <property type="match status" value="1"/>
</dbReference>
<sequence length="200" mass="23724">MKESKTPFSYELILKNISRFIDLNLEEQNLYISLLRQRVIRKKDFILKPGEVVKDEYFIVKGCLKVYSIDDKGVEHISMFAIKDWWTGDIASFLTQQPSNYFIQALEETEVIKISRKNYDLLFKKIPKFERFYRILYQKSLANYILRSDQNISLSAEDRYFNFVKKYPSLVNRVSQKDIASYIGVTPEFLSVLRKRISSI</sequence>
<accession>A0A163ACH5</accession>
<proteinExistence type="predicted"/>